<evidence type="ECO:0000256" key="5">
    <source>
        <dbReference type="ARBA" id="ARBA00012827"/>
    </source>
</evidence>
<dbReference type="GeneID" id="79853068"/>
<dbReference type="EC" id="2.5.1.9" evidence="5 10"/>
<proteinExistence type="predicted"/>
<dbReference type="GO" id="GO:0009231">
    <property type="term" value="P:riboflavin biosynthetic process"/>
    <property type="evidence" value="ECO:0007669"/>
    <property type="project" value="UniProtKB-KW"/>
</dbReference>
<evidence type="ECO:0000256" key="6">
    <source>
        <dbReference type="ARBA" id="ARBA00013950"/>
    </source>
</evidence>
<dbReference type="FunFam" id="2.40.30.20:FF:000003">
    <property type="entry name" value="Riboflavin synthase, alpha subunit"/>
    <property type="match status" value="1"/>
</dbReference>
<gene>
    <name evidence="13" type="ORF">EJK80_11380</name>
</gene>
<reference evidence="13 14" key="1">
    <citation type="submission" date="2019-06" db="EMBL/GenBank/DDBJ databases">
        <title>Draft genome of C. phoceense Strain 272.</title>
        <authorList>
            <person name="Pacheco L.G.C."/>
            <person name="Barberis C.M."/>
            <person name="Almuzara M.N."/>
            <person name="Traglia G.M."/>
            <person name="Santos C.S."/>
            <person name="Rocha D.J.P.G."/>
            <person name="Aguiar E.R.G.R."/>
            <person name="Vay C.A."/>
        </authorList>
    </citation>
    <scope>NUCLEOTIDE SEQUENCE [LARGE SCALE GENOMIC DNA]</scope>
    <source>
        <strain evidence="13 14">272</strain>
    </source>
</reference>
<dbReference type="SUPFAM" id="SSF63380">
    <property type="entry name" value="Riboflavin synthase domain-like"/>
    <property type="match status" value="2"/>
</dbReference>
<dbReference type="PIRSF" id="PIRSF000498">
    <property type="entry name" value="Riboflavin_syn_A"/>
    <property type="match status" value="1"/>
</dbReference>
<dbReference type="Proteomes" id="UP000318080">
    <property type="component" value="Unassembled WGS sequence"/>
</dbReference>
<dbReference type="InterPro" id="IPR026017">
    <property type="entry name" value="Lumazine-bd_dom"/>
</dbReference>
<protein>
    <recommendedName>
        <fullName evidence="6 10">Riboflavin synthase</fullName>
        <ecNumber evidence="5 10">2.5.1.9</ecNumber>
    </recommendedName>
</protein>
<evidence type="ECO:0000256" key="11">
    <source>
        <dbReference type="PROSITE-ProRule" id="PRU00524"/>
    </source>
</evidence>
<dbReference type="InterPro" id="IPR017938">
    <property type="entry name" value="Riboflavin_synthase-like_b-brl"/>
</dbReference>
<evidence type="ECO:0000256" key="4">
    <source>
        <dbReference type="ARBA" id="ARBA00011233"/>
    </source>
</evidence>
<evidence type="ECO:0000256" key="3">
    <source>
        <dbReference type="ARBA" id="ARBA00004887"/>
    </source>
</evidence>
<comment type="pathway">
    <text evidence="3">Cofactor biosynthesis; riboflavin biosynthesis; riboflavin from 2-hydroxy-3-oxobutyl phosphate and 5-amino-6-(D-ribitylamino)uracil: step 2/2.</text>
</comment>
<dbReference type="NCBIfam" id="TIGR00187">
    <property type="entry name" value="ribE"/>
    <property type="match status" value="1"/>
</dbReference>
<evidence type="ECO:0000256" key="8">
    <source>
        <dbReference type="ARBA" id="ARBA00022679"/>
    </source>
</evidence>
<dbReference type="EMBL" id="VHIR01000020">
    <property type="protein sequence ID" value="TQE42691.1"/>
    <property type="molecule type" value="Genomic_DNA"/>
</dbReference>
<dbReference type="Gene3D" id="2.40.30.20">
    <property type="match status" value="2"/>
</dbReference>
<dbReference type="InterPro" id="IPR001783">
    <property type="entry name" value="Lumazine-bd"/>
</dbReference>
<comment type="subunit">
    <text evidence="4">Homotrimer.</text>
</comment>
<evidence type="ECO:0000256" key="9">
    <source>
        <dbReference type="ARBA" id="ARBA00022737"/>
    </source>
</evidence>
<accession>A0A540R4N4</accession>
<feature type="domain" description="Lumazine-binding" evidence="12">
    <location>
        <begin position="97"/>
        <end position="198"/>
    </location>
</feature>
<dbReference type="NCBIfam" id="NF006767">
    <property type="entry name" value="PRK09289.1"/>
    <property type="match status" value="1"/>
</dbReference>
<feature type="repeat" description="Lumazine-binding" evidence="11">
    <location>
        <begin position="1"/>
        <end position="96"/>
    </location>
</feature>
<feature type="repeat" description="Lumazine-binding" evidence="11">
    <location>
        <begin position="97"/>
        <end position="198"/>
    </location>
</feature>
<evidence type="ECO:0000256" key="7">
    <source>
        <dbReference type="ARBA" id="ARBA00022619"/>
    </source>
</evidence>
<evidence type="ECO:0000259" key="12">
    <source>
        <dbReference type="PROSITE" id="PS51177"/>
    </source>
</evidence>
<comment type="catalytic activity">
    <reaction evidence="1">
        <text>2 6,7-dimethyl-8-(1-D-ribityl)lumazine + H(+) = 5-amino-6-(D-ribitylamino)uracil + riboflavin</text>
        <dbReference type="Rhea" id="RHEA:20772"/>
        <dbReference type="ChEBI" id="CHEBI:15378"/>
        <dbReference type="ChEBI" id="CHEBI:15934"/>
        <dbReference type="ChEBI" id="CHEBI:57986"/>
        <dbReference type="ChEBI" id="CHEBI:58201"/>
        <dbReference type="EC" id="2.5.1.9"/>
    </reaction>
</comment>
<dbReference type="CDD" id="cd00402">
    <property type="entry name" value="Riboflavin_synthase_like"/>
    <property type="match status" value="1"/>
</dbReference>
<dbReference type="GO" id="GO:0004746">
    <property type="term" value="F:riboflavin synthase activity"/>
    <property type="evidence" value="ECO:0007669"/>
    <property type="project" value="UniProtKB-UniRule"/>
</dbReference>
<evidence type="ECO:0000256" key="10">
    <source>
        <dbReference type="NCBIfam" id="TIGR00187"/>
    </source>
</evidence>
<feature type="domain" description="Lumazine-binding" evidence="12">
    <location>
        <begin position="1"/>
        <end position="96"/>
    </location>
</feature>
<organism evidence="13 14">
    <name type="scientific">Corynebacterium phoceense</name>
    <dbReference type="NCBI Taxonomy" id="1686286"/>
    <lineage>
        <taxon>Bacteria</taxon>
        <taxon>Bacillati</taxon>
        <taxon>Actinomycetota</taxon>
        <taxon>Actinomycetes</taxon>
        <taxon>Mycobacteriales</taxon>
        <taxon>Corynebacteriaceae</taxon>
        <taxon>Corynebacterium</taxon>
    </lineage>
</organism>
<dbReference type="PANTHER" id="PTHR21098:SF12">
    <property type="entry name" value="RIBOFLAVIN SYNTHASE"/>
    <property type="match status" value="1"/>
</dbReference>
<keyword evidence="7" id="KW-0686">Riboflavin biosynthesis</keyword>
<dbReference type="FunFam" id="2.40.30.20:FF:000004">
    <property type="entry name" value="Riboflavin synthase, alpha subunit"/>
    <property type="match status" value="1"/>
</dbReference>
<dbReference type="InterPro" id="IPR023366">
    <property type="entry name" value="ATP_synth_asu-like_sf"/>
</dbReference>
<keyword evidence="8 13" id="KW-0808">Transferase</keyword>
<sequence>MFTGLVEEVGRVSAMEPQGDAMRLSLTGPLVTSDAELGASIAVNGVCLTVATLDGDTFTADVMQESLNRTALGELTVGAPVNLERALLPTTRLGGHIMQGHVDGTARLLSRTPSEHWEVLRFELPRELERYVVEKGSIAVSGTSLTVAAISQPGASEPWFEVSLIPATLRETILGELTPGARVNLEVDVLAKYVEKMQLTVDTADMHPESK</sequence>
<keyword evidence="9" id="KW-0677">Repeat</keyword>
<evidence type="ECO:0000256" key="1">
    <source>
        <dbReference type="ARBA" id="ARBA00000968"/>
    </source>
</evidence>
<dbReference type="PANTHER" id="PTHR21098">
    <property type="entry name" value="RIBOFLAVIN SYNTHASE ALPHA CHAIN"/>
    <property type="match status" value="1"/>
</dbReference>
<comment type="caution">
    <text evidence="13">The sequence shown here is derived from an EMBL/GenBank/DDBJ whole genome shotgun (WGS) entry which is preliminary data.</text>
</comment>
<dbReference type="PROSITE" id="PS51177">
    <property type="entry name" value="LUMAZINE_BIND"/>
    <property type="match status" value="2"/>
</dbReference>
<evidence type="ECO:0000256" key="2">
    <source>
        <dbReference type="ARBA" id="ARBA00002803"/>
    </source>
</evidence>
<comment type="function">
    <text evidence="2">Catalyzes the dismutation of two molecules of 6,7-dimethyl-8-ribityllumazine, resulting in the formation of riboflavin and 5-amino-6-(D-ribitylamino)uracil.</text>
</comment>
<keyword evidence="14" id="KW-1185">Reference proteome</keyword>
<dbReference type="Pfam" id="PF00677">
    <property type="entry name" value="Lum_binding"/>
    <property type="match status" value="2"/>
</dbReference>
<dbReference type="RefSeq" id="WP_066493193.1">
    <property type="nucleotide sequence ID" value="NZ_JADPQA010000005.1"/>
</dbReference>
<dbReference type="NCBIfam" id="NF009566">
    <property type="entry name" value="PRK13020.1"/>
    <property type="match status" value="1"/>
</dbReference>
<evidence type="ECO:0000313" key="14">
    <source>
        <dbReference type="Proteomes" id="UP000318080"/>
    </source>
</evidence>
<dbReference type="STRING" id="1686286.GCA_900092335_01873"/>
<dbReference type="AlphaFoldDB" id="A0A540R4N4"/>
<name>A0A540R4N4_9CORY</name>
<evidence type="ECO:0000313" key="13">
    <source>
        <dbReference type="EMBL" id="TQE42691.1"/>
    </source>
</evidence>